<gene>
    <name evidence="2" type="ORF">BB558_006872</name>
</gene>
<evidence type="ECO:0000256" key="1">
    <source>
        <dbReference type="SAM" id="MobiDB-lite"/>
    </source>
</evidence>
<feature type="compositionally biased region" description="Polar residues" evidence="1">
    <location>
        <begin position="60"/>
        <end position="69"/>
    </location>
</feature>
<accession>A0A2U1IWJ6</accession>
<sequence length="623" mass="71851">MSQNTSDQNKSQLLRNSLTQKNKLENILSDFVSYFGSEPFEKYNYGFSFINANQRRKTSSKTPNPSQKDPPNKCTAEPPKKTITSHHKSSSKTPSHDYTSSKTKLSTNLHTPSDSLGVLDNLLYTINPDKSVAAFQNTDSLICAFQIFHCDFVESVINEVEHDFPKKLEIPDFSKYLKSSDKSPEKSPQLSKRKRYNIRINVPPKDKPIIFNLLKNNKTNSDLFKTNDDLPLKRIKVDKISSKNTNIDSDDNGNSFDTSYEQASITHRPKSSLYKDYIPKTPISSGSVISNAFDTDNKTDKGRKDQDFVDEKEIPIVEQIKQGGGVYNSLEHLDDNEEKTFRDVLDTLPFYEEKEKTKYSRSDLEKFQNLLKSYRVLARSYKHSADKVREKSESVCIVNYIEALVCFVEGFWYGQASYSGLKNLENWESLLKMCKYVYTMCNPKKFTFYSGIVALLISFVSYRIGEDSLILSVRIGESIFSKEKQRDTKFTEIQMLKVYKKLSLDANKYLLEAKHWAAENNQMILMRPSNLSGILPELWSRCCLRVDEKLMSRTKFQERDGYDVYSDEGMRQSHLPLLSLVYPVSYTSNGLDIAAFCRQGLREYIRRNNIKDFVHIELTKSRF</sequence>
<feature type="compositionally biased region" description="Polar residues" evidence="1">
    <location>
        <begin position="97"/>
        <end position="110"/>
    </location>
</feature>
<feature type="region of interest" description="Disordered" evidence="1">
    <location>
        <begin position="54"/>
        <end position="110"/>
    </location>
</feature>
<feature type="region of interest" description="Disordered" evidence="1">
    <location>
        <begin position="243"/>
        <end position="264"/>
    </location>
</feature>
<keyword evidence="3" id="KW-1185">Reference proteome</keyword>
<name>A0A2U1IWJ6_SMIAN</name>
<evidence type="ECO:0000313" key="2">
    <source>
        <dbReference type="EMBL" id="PVZ97178.1"/>
    </source>
</evidence>
<protein>
    <submittedName>
        <fullName evidence="2">Uncharacterized protein</fullName>
    </submittedName>
</protein>
<dbReference type="EMBL" id="MBFU01000936">
    <property type="protein sequence ID" value="PVZ97178.1"/>
    <property type="molecule type" value="Genomic_DNA"/>
</dbReference>
<comment type="caution">
    <text evidence="2">The sequence shown here is derived from an EMBL/GenBank/DDBJ whole genome shotgun (WGS) entry which is preliminary data.</text>
</comment>
<organism evidence="2 3">
    <name type="scientific">Smittium angustum</name>
    <dbReference type="NCBI Taxonomy" id="133377"/>
    <lineage>
        <taxon>Eukaryota</taxon>
        <taxon>Fungi</taxon>
        <taxon>Fungi incertae sedis</taxon>
        <taxon>Zoopagomycota</taxon>
        <taxon>Kickxellomycotina</taxon>
        <taxon>Harpellomycetes</taxon>
        <taxon>Harpellales</taxon>
        <taxon>Legeriomycetaceae</taxon>
        <taxon>Smittium</taxon>
    </lineage>
</organism>
<reference evidence="2 3" key="1">
    <citation type="journal article" date="2018" name="MBio">
        <title>Comparative Genomics Reveals the Core Gene Toolbox for the Fungus-Insect Symbiosis.</title>
        <authorList>
            <person name="Wang Y."/>
            <person name="Stata M."/>
            <person name="Wang W."/>
            <person name="Stajich J.E."/>
            <person name="White M.M."/>
            <person name="Moncalvo J.M."/>
        </authorList>
    </citation>
    <scope>NUCLEOTIDE SEQUENCE [LARGE SCALE GENOMIC DNA]</scope>
    <source>
        <strain evidence="2 3">AUS-126-30</strain>
    </source>
</reference>
<dbReference type="Proteomes" id="UP000245591">
    <property type="component" value="Unassembled WGS sequence"/>
</dbReference>
<dbReference type="AlphaFoldDB" id="A0A2U1IWJ6"/>
<evidence type="ECO:0000313" key="3">
    <source>
        <dbReference type="Proteomes" id="UP000245591"/>
    </source>
</evidence>
<proteinExistence type="predicted"/>